<dbReference type="GO" id="GO:0006313">
    <property type="term" value="P:DNA transposition"/>
    <property type="evidence" value="ECO:0007669"/>
    <property type="project" value="InterPro"/>
</dbReference>
<reference evidence="2 3" key="1">
    <citation type="journal article" date="2016" name="Environ. Microbiol.">
        <title>Genomic resolution of a cold subsurface aquifer community provides metabolic insights for novel microbes adapted to high CO concentrations.</title>
        <authorList>
            <person name="Probst A.J."/>
            <person name="Castelle C.J."/>
            <person name="Singh A."/>
            <person name="Brown C.T."/>
            <person name="Anantharaman K."/>
            <person name="Sharon I."/>
            <person name="Hug L.A."/>
            <person name="Burstein D."/>
            <person name="Emerson J.B."/>
            <person name="Thomas B.C."/>
            <person name="Banfield J.F."/>
        </authorList>
    </citation>
    <scope>NUCLEOTIDE SEQUENCE [LARGE SCALE GENOMIC DNA]</scope>
    <source>
        <strain evidence="2">CG1_02_42_45</strain>
    </source>
</reference>
<dbReference type="EMBL" id="MNUJ01000055">
    <property type="protein sequence ID" value="OIN88959.1"/>
    <property type="molecule type" value="Genomic_DNA"/>
</dbReference>
<evidence type="ECO:0000313" key="2">
    <source>
        <dbReference type="EMBL" id="OIN88959.1"/>
    </source>
</evidence>
<comment type="caution">
    <text evidence="2">The sequence shown here is derived from an EMBL/GenBank/DDBJ whole genome shotgun (WGS) entry which is preliminary data.</text>
</comment>
<sequence>MKLWISGLTLGQVADRGNVSLETAKRTIGQLLLTMPVIKAKPNPNARLLIDGTFFKRINCLILYFDSGLKYFQLYRYSAREKEAEIESDLRKLKRASVNVSSVTTDGKLAIKTALRKVFPEVKFQRCLVHIQRYAETYITQKPKTKAGIELQEITKRINSIDSEIAMRTWLCCLSQWKRIYFNFLKEKSYSNEDNHWWYTHRNLRRVIYHIENALPDIFVYLNDKSIPKDTNGLEERFADLKHKFRTHRGLKKEKRESYFAWYIYLKNLKKKG</sequence>
<dbReference type="AlphaFoldDB" id="A0A1J4RPY8"/>
<protein>
    <recommendedName>
        <fullName evidence="1">Transposase IS66 central domain-containing protein</fullName>
    </recommendedName>
</protein>
<accession>A0A1J4RPY8</accession>
<organism evidence="2 3">
    <name type="scientific">Candidatus Berkelbacteria bacterium CG1_02_42_45</name>
    <dbReference type="NCBI Taxonomy" id="1805036"/>
    <lineage>
        <taxon>Bacteria</taxon>
        <taxon>Candidatus Berkelbacteria</taxon>
    </lineage>
</organism>
<evidence type="ECO:0000313" key="3">
    <source>
        <dbReference type="Proteomes" id="UP000182753"/>
    </source>
</evidence>
<feature type="domain" description="Transposase IS66 central" evidence="1">
    <location>
        <begin position="119"/>
        <end position="236"/>
    </location>
</feature>
<dbReference type="GO" id="GO:0004803">
    <property type="term" value="F:transposase activity"/>
    <property type="evidence" value="ECO:0007669"/>
    <property type="project" value="InterPro"/>
</dbReference>
<dbReference type="InterPro" id="IPR004291">
    <property type="entry name" value="Transposase_IS66_central"/>
</dbReference>
<gene>
    <name evidence="2" type="ORF">AUJ40_02770</name>
</gene>
<dbReference type="Pfam" id="PF03050">
    <property type="entry name" value="DDE_Tnp_IS66"/>
    <property type="match status" value="1"/>
</dbReference>
<dbReference type="Proteomes" id="UP000182753">
    <property type="component" value="Unassembled WGS sequence"/>
</dbReference>
<name>A0A1J4RPY8_9BACT</name>
<proteinExistence type="predicted"/>
<evidence type="ECO:0000259" key="1">
    <source>
        <dbReference type="Pfam" id="PF03050"/>
    </source>
</evidence>
<dbReference type="GO" id="GO:0003677">
    <property type="term" value="F:DNA binding"/>
    <property type="evidence" value="ECO:0007669"/>
    <property type="project" value="UniProtKB-KW"/>
</dbReference>